<dbReference type="EMBL" id="JAQIZT010000001">
    <property type="protein sequence ID" value="KAJ7011087.1"/>
    <property type="molecule type" value="Genomic_DNA"/>
</dbReference>
<dbReference type="Proteomes" id="UP001164929">
    <property type="component" value="Chromosome 1"/>
</dbReference>
<protein>
    <submittedName>
        <fullName evidence="1">Uncharacterized protein</fullName>
    </submittedName>
</protein>
<evidence type="ECO:0000313" key="2">
    <source>
        <dbReference type="Proteomes" id="UP001164929"/>
    </source>
</evidence>
<gene>
    <name evidence="1" type="ORF">NC653_001502</name>
</gene>
<evidence type="ECO:0000313" key="1">
    <source>
        <dbReference type="EMBL" id="KAJ7011087.1"/>
    </source>
</evidence>
<name>A0AAD6RLL6_9ROSI</name>
<proteinExistence type="predicted"/>
<dbReference type="AlphaFoldDB" id="A0AAD6RLL6"/>
<keyword evidence="2" id="KW-1185">Reference proteome</keyword>
<organism evidence="1 2">
    <name type="scientific">Populus alba x Populus x berolinensis</name>
    <dbReference type="NCBI Taxonomy" id="444605"/>
    <lineage>
        <taxon>Eukaryota</taxon>
        <taxon>Viridiplantae</taxon>
        <taxon>Streptophyta</taxon>
        <taxon>Embryophyta</taxon>
        <taxon>Tracheophyta</taxon>
        <taxon>Spermatophyta</taxon>
        <taxon>Magnoliopsida</taxon>
        <taxon>eudicotyledons</taxon>
        <taxon>Gunneridae</taxon>
        <taxon>Pentapetalae</taxon>
        <taxon>rosids</taxon>
        <taxon>fabids</taxon>
        <taxon>Malpighiales</taxon>
        <taxon>Salicaceae</taxon>
        <taxon>Saliceae</taxon>
        <taxon>Populus</taxon>
    </lineage>
</organism>
<comment type="caution">
    <text evidence="1">The sequence shown here is derived from an EMBL/GenBank/DDBJ whole genome shotgun (WGS) entry which is preliminary data.</text>
</comment>
<reference evidence="1 2" key="1">
    <citation type="journal article" date="2023" name="Mol. Ecol. Resour.">
        <title>Chromosome-level genome assembly of a triploid poplar Populus alba 'Berolinensis'.</title>
        <authorList>
            <person name="Chen S."/>
            <person name="Yu Y."/>
            <person name="Wang X."/>
            <person name="Wang S."/>
            <person name="Zhang T."/>
            <person name="Zhou Y."/>
            <person name="He R."/>
            <person name="Meng N."/>
            <person name="Wang Y."/>
            <person name="Liu W."/>
            <person name="Liu Z."/>
            <person name="Liu J."/>
            <person name="Guo Q."/>
            <person name="Huang H."/>
            <person name="Sederoff R.R."/>
            <person name="Wang G."/>
            <person name="Qu G."/>
            <person name="Chen S."/>
        </authorList>
    </citation>
    <scope>NUCLEOTIDE SEQUENCE [LARGE SCALE GENOMIC DNA]</scope>
    <source>
        <strain evidence="1">SC-2020</strain>
    </source>
</reference>
<accession>A0AAD6RLL6</accession>
<sequence>MINWSYWCWLEWNEEANAVVGVSG</sequence>